<sequence length="49" mass="5137">MAALTTPDQLLIATGTVLPVAYGEAAGRRRSLTDQRGSVRNESVSVGLH</sequence>
<evidence type="ECO:0000313" key="3">
    <source>
        <dbReference type="Proteomes" id="UP001178508"/>
    </source>
</evidence>
<dbReference type="Proteomes" id="UP001178508">
    <property type="component" value="Chromosome 12"/>
</dbReference>
<evidence type="ECO:0000313" key="2">
    <source>
        <dbReference type="EMBL" id="CAJ1067913.1"/>
    </source>
</evidence>
<dbReference type="EMBL" id="OY660875">
    <property type="protein sequence ID" value="CAJ1067913.1"/>
    <property type="molecule type" value="Genomic_DNA"/>
</dbReference>
<name>A0AAV1G5R1_XYRNO</name>
<reference evidence="2" key="1">
    <citation type="submission" date="2023-08" db="EMBL/GenBank/DDBJ databases">
        <authorList>
            <person name="Alioto T."/>
            <person name="Alioto T."/>
            <person name="Gomez Garrido J."/>
        </authorList>
    </citation>
    <scope>NUCLEOTIDE SEQUENCE</scope>
</reference>
<protein>
    <submittedName>
        <fullName evidence="2">Uncharacterized protein</fullName>
    </submittedName>
</protein>
<feature type="compositionally biased region" description="Polar residues" evidence="1">
    <location>
        <begin position="40"/>
        <end position="49"/>
    </location>
</feature>
<gene>
    <name evidence="2" type="ORF">XNOV1_A030794</name>
</gene>
<keyword evidence="3" id="KW-1185">Reference proteome</keyword>
<proteinExistence type="predicted"/>
<evidence type="ECO:0000256" key="1">
    <source>
        <dbReference type="SAM" id="MobiDB-lite"/>
    </source>
</evidence>
<feature type="region of interest" description="Disordered" evidence="1">
    <location>
        <begin position="29"/>
        <end position="49"/>
    </location>
</feature>
<dbReference type="AlphaFoldDB" id="A0AAV1G5R1"/>
<accession>A0AAV1G5R1</accession>
<organism evidence="2 3">
    <name type="scientific">Xyrichtys novacula</name>
    <name type="common">Pearly razorfish</name>
    <name type="synonym">Hemipteronotus novacula</name>
    <dbReference type="NCBI Taxonomy" id="13765"/>
    <lineage>
        <taxon>Eukaryota</taxon>
        <taxon>Metazoa</taxon>
        <taxon>Chordata</taxon>
        <taxon>Craniata</taxon>
        <taxon>Vertebrata</taxon>
        <taxon>Euteleostomi</taxon>
        <taxon>Actinopterygii</taxon>
        <taxon>Neopterygii</taxon>
        <taxon>Teleostei</taxon>
        <taxon>Neoteleostei</taxon>
        <taxon>Acanthomorphata</taxon>
        <taxon>Eupercaria</taxon>
        <taxon>Labriformes</taxon>
        <taxon>Labridae</taxon>
        <taxon>Xyrichtys</taxon>
    </lineage>
</organism>